<dbReference type="EMBL" id="JAPUUL010002975">
    <property type="protein sequence ID" value="KAJ8124500.1"/>
    <property type="molecule type" value="Genomic_DNA"/>
</dbReference>
<keyword evidence="2" id="KW-1185">Reference proteome</keyword>
<evidence type="ECO:0000313" key="2">
    <source>
        <dbReference type="Proteomes" id="UP001153332"/>
    </source>
</evidence>
<sequence length="477" mass="53521">MPIQFIDNSSIDKKKTRTLIRSHVAKGKNLGRTVHRPSRHPKKRQVPASAVSTVESPSNKKPEVQNGKNLESSLTIQRQLQEDLSTSLPFDVSRACRRLFHQFYNLVTVAPYPPELGKAVTPVKGPRIFLQYAFIDEAFFHCIVAMSVAASTSPFITHQETTEAFFHLSRSLRLVNQRLAENGDVALSDTTLAVVIAMTQHERMLGYQNHALIHFEGLQRIITLRGGISTLVSDCPWVAQKAIRADFDFALQLGSPTRYSVEYVPGKTTLDWLRQEYRRAQNQSSDVSLLIACVSGNLQRVFEDISALAWLVNDSAIHGLKIDEYQFHNVILLVGYHLLNLRPLNTPIEATDQLELSLHLGLAALMAIFFLPLSLKTDIALLRSCISSAVMGQGYDDKDGQELLLWLLLTAKISVFRQADEDIWLIPKISQVATQLGLSTWDHVSQTIQKFPWVRDFANGTAQRLWDQIASSLSPPC</sequence>
<gene>
    <name evidence="1" type="ORF">O1611_g9140</name>
</gene>
<name>A0ACC2JAJ8_9PEZI</name>
<reference evidence="1" key="1">
    <citation type="submission" date="2022-12" db="EMBL/GenBank/DDBJ databases">
        <title>Genome Sequence of Lasiodiplodia mahajangana.</title>
        <authorList>
            <person name="Buettner E."/>
        </authorList>
    </citation>
    <scope>NUCLEOTIDE SEQUENCE</scope>
    <source>
        <strain evidence="1">VT137</strain>
    </source>
</reference>
<accession>A0ACC2JAJ8</accession>
<evidence type="ECO:0000313" key="1">
    <source>
        <dbReference type="EMBL" id="KAJ8124500.1"/>
    </source>
</evidence>
<protein>
    <submittedName>
        <fullName evidence="1">Uncharacterized protein</fullName>
    </submittedName>
</protein>
<organism evidence="1 2">
    <name type="scientific">Lasiodiplodia mahajangana</name>
    <dbReference type="NCBI Taxonomy" id="1108764"/>
    <lineage>
        <taxon>Eukaryota</taxon>
        <taxon>Fungi</taxon>
        <taxon>Dikarya</taxon>
        <taxon>Ascomycota</taxon>
        <taxon>Pezizomycotina</taxon>
        <taxon>Dothideomycetes</taxon>
        <taxon>Dothideomycetes incertae sedis</taxon>
        <taxon>Botryosphaeriales</taxon>
        <taxon>Botryosphaeriaceae</taxon>
        <taxon>Lasiodiplodia</taxon>
    </lineage>
</organism>
<comment type="caution">
    <text evidence="1">The sequence shown here is derived from an EMBL/GenBank/DDBJ whole genome shotgun (WGS) entry which is preliminary data.</text>
</comment>
<dbReference type="Proteomes" id="UP001153332">
    <property type="component" value="Unassembled WGS sequence"/>
</dbReference>
<proteinExistence type="predicted"/>